<evidence type="ECO:0000259" key="2">
    <source>
        <dbReference type="Pfam" id="PF07727"/>
    </source>
</evidence>
<accession>A0ABQ5GNU8</accession>
<evidence type="ECO:0000313" key="4">
    <source>
        <dbReference type="Proteomes" id="UP001151760"/>
    </source>
</evidence>
<proteinExistence type="predicted"/>
<dbReference type="Pfam" id="PF07727">
    <property type="entry name" value="RVT_2"/>
    <property type="match status" value="1"/>
</dbReference>
<feature type="compositionally biased region" description="Basic and acidic residues" evidence="1">
    <location>
        <begin position="812"/>
        <end position="821"/>
    </location>
</feature>
<sequence>MAALRYRDEHNKVGYLQKATGSDDYHPILDFLRASHIRYALTNDPIIFDSLVKQFWSTATLGSPKLGPPAILATIDETPYTITEDSVRSQLQLADDGEFEMSGVGELTFFLGLQVQQRPYGIFISQYKYVKEILQKFDLENARTATTPYEAQIPKYKNEHDSPVNVHLYRSMIGSLMYLTASKPDIMFVVSACSRNQVTPTTSNLEAVKKIFKYLKGQPRANKDRKSTTGGCQFLGRRLISWQCKKQTIVAASSTKVEYVAAANCCGQKLIQVLKIHTDDNVADLLTKAFDGPSINSHCDQQPAQNLNPISKSSIAALRYRDEHNKVGYVQKPTGSDDYHHILDFLRASHIRYALTNDPIIFDSLVKQFWSTATLRSSELGPPAILATIDETPYTITEESVRSQLQLADDGGIDDLPIAEIYSGMDNLGYVTEGKLTFYKNKFSPQWRFLVHTILHCLSTKSGSWDQFGSSLAVALICLSDGRKFNWSSYIFKGMVSNIGNAKKFLMYPRFLQTILGIETSITRQYHVFKLSSKLFANMKLNFEGQPMQLLAAMLPQDQEGEGAGVAAQAVPPPIPEPIPEPMPEPDQPQDHLSTPPRQQTSDPIAPVFEHGQSSDPNIASFSRAHETDDEPFTSTNVEDEPLGGSFHASPPRSTQAPPAGHTSGGAEDLITLTVVSSVVSTLVQKVNSLETELKDTKKLFKDVVGKLVKKVKAMEVKLKTKKRKVVVSDSDQEEGGEQAVDLDALIALANAAVTVDSNIPPGGASDSPAASSHIPTDVPTGGDFAPAHSISPSRDPFKGKGVAKPSSPVSERTKKQLANERLSEIKAARLEALERERFEKEKAKIARQDAIYAKQLEQEEEMSASQRETRQAEVLSSAKHYSDAYWIDIMAQVHANAGLSSELLGADVNDDNFAERMVALINHRKREFAEQMAKEKRDTPMTPAQQREYIRVFVKNQSTTIYSTGWSMKFVKSLSDEQLIAEFEKIRMAVADFKSNELRKTLKRAGEALEPDTSKKQKSTEAPIPSVHDVPQPPVVSSPKSSGTRRKSLGRTRLTKSKSILNELDLDADDQTFIKFVSDEDSTYEAPILWSALSGWEVISTPLGEINALYRMDQSTKHFTTLQEILHMVDRQDLLKLYGMVAKYYEDHPVAGAGLMLCGDLQVLIDSQEGGKGSFIWNHQQHWQIRSLRLYTISNVHVLETVSEEVLYMFLDVSYPLSVKLMERMLKHKLEIDKDVVGNDMTTAEQLIRFIKNQLAAAQVSPA</sequence>
<keyword evidence="4" id="KW-1185">Reference proteome</keyword>
<dbReference type="CDD" id="cd09272">
    <property type="entry name" value="RNase_HI_RT_Ty1"/>
    <property type="match status" value="1"/>
</dbReference>
<dbReference type="PANTHER" id="PTHR11439:SF509">
    <property type="entry name" value="RNA-DIRECTED DNA POLYMERASE"/>
    <property type="match status" value="1"/>
</dbReference>
<organism evidence="3 4">
    <name type="scientific">Tanacetum coccineum</name>
    <dbReference type="NCBI Taxonomy" id="301880"/>
    <lineage>
        <taxon>Eukaryota</taxon>
        <taxon>Viridiplantae</taxon>
        <taxon>Streptophyta</taxon>
        <taxon>Embryophyta</taxon>
        <taxon>Tracheophyta</taxon>
        <taxon>Spermatophyta</taxon>
        <taxon>Magnoliopsida</taxon>
        <taxon>eudicotyledons</taxon>
        <taxon>Gunneridae</taxon>
        <taxon>Pentapetalae</taxon>
        <taxon>asterids</taxon>
        <taxon>campanulids</taxon>
        <taxon>Asterales</taxon>
        <taxon>Asteraceae</taxon>
        <taxon>Asteroideae</taxon>
        <taxon>Anthemideae</taxon>
        <taxon>Anthemidinae</taxon>
        <taxon>Tanacetum</taxon>
    </lineage>
</organism>
<gene>
    <name evidence="3" type="ORF">Tco_1043660</name>
</gene>
<feature type="compositionally biased region" description="Pro residues" evidence="1">
    <location>
        <begin position="571"/>
        <end position="587"/>
    </location>
</feature>
<dbReference type="PANTHER" id="PTHR11439">
    <property type="entry name" value="GAG-POL-RELATED RETROTRANSPOSON"/>
    <property type="match status" value="1"/>
</dbReference>
<feature type="region of interest" description="Disordered" evidence="1">
    <location>
        <begin position="561"/>
        <end position="666"/>
    </location>
</feature>
<comment type="caution">
    <text evidence="3">The sequence shown here is derived from an EMBL/GenBank/DDBJ whole genome shotgun (WGS) entry which is preliminary data.</text>
</comment>
<evidence type="ECO:0000256" key="1">
    <source>
        <dbReference type="SAM" id="MobiDB-lite"/>
    </source>
</evidence>
<evidence type="ECO:0000313" key="3">
    <source>
        <dbReference type="EMBL" id="GJT76935.1"/>
    </source>
</evidence>
<protein>
    <submittedName>
        <fullName evidence="3">Ribonuclease H-like domain-containing protein</fullName>
    </submittedName>
</protein>
<feature type="domain" description="Reverse transcriptase Ty1/copia-type" evidence="2">
    <location>
        <begin position="97"/>
        <end position="150"/>
    </location>
</feature>
<dbReference type="Proteomes" id="UP001151760">
    <property type="component" value="Unassembled WGS sequence"/>
</dbReference>
<feature type="compositionally biased region" description="Basic and acidic residues" evidence="1">
    <location>
        <begin position="1005"/>
        <end position="1020"/>
    </location>
</feature>
<name>A0ABQ5GNU8_9ASTR</name>
<feature type="compositionally biased region" description="Acidic residues" evidence="1">
    <location>
        <begin position="628"/>
        <end position="642"/>
    </location>
</feature>
<dbReference type="EMBL" id="BQNB010018667">
    <property type="protein sequence ID" value="GJT76935.1"/>
    <property type="molecule type" value="Genomic_DNA"/>
</dbReference>
<feature type="compositionally biased region" description="Basic residues" evidence="1">
    <location>
        <begin position="1044"/>
        <end position="1053"/>
    </location>
</feature>
<reference evidence="3" key="1">
    <citation type="journal article" date="2022" name="Int. J. Mol. Sci.">
        <title>Draft Genome of Tanacetum Coccineum: Genomic Comparison of Closely Related Tanacetum-Family Plants.</title>
        <authorList>
            <person name="Yamashiro T."/>
            <person name="Shiraishi A."/>
            <person name="Nakayama K."/>
            <person name="Satake H."/>
        </authorList>
    </citation>
    <scope>NUCLEOTIDE SEQUENCE</scope>
</reference>
<feature type="compositionally biased region" description="Low complexity" evidence="1">
    <location>
        <begin position="761"/>
        <end position="773"/>
    </location>
</feature>
<feature type="region of interest" description="Disordered" evidence="1">
    <location>
        <begin position="760"/>
        <end position="821"/>
    </location>
</feature>
<dbReference type="InterPro" id="IPR013103">
    <property type="entry name" value="RVT_2"/>
</dbReference>
<feature type="region of interest" description="Disordered" evidence="1">
    <location>
        <begin position="1005"/>
        <end position="1053"/>
    </location>
</feature>
<feature type="compositionally biased region" description="Polar residues" evidence="1">
    <location>
        <begin position="592"/>
        <end position="603"/>
    </location>
</feature>
<feature type="compositionally biased region" description="Polar residues" evidence="1">
    <location>
        <begin position="612"/>
        <end position="621"/>
    </location>
</feature>
<reference evidence="3" key="2">
    <citation type="submission" date="2022-01" db="EMBL/GenBank/DDBJ databases">
        <authorList>
            <person name="Yamashiro T."/>
            <person name="Shiraishi A."/>
            <person name="Satake H."/>
            <person name="Nakayama K."/>
        </authorList>
    </citation>
    <scope>NUCLEOTIDE SEQUENCE</scope>
</reference>